<evidence type="ECO:0000313" key="2">
    <source>
        <dbReference type="Proteomes" id="UP001530400"/>
    </source>
</evidence>
<accession>A0ABD3P0I6</accession>
<gene>
    <name evidence="1" type="ORF">ACHAWO_012765</name>
</gene>
<dbReference type="Proteomes" id="UP001530400">
    <property type="component" value="Unassembled WGS sequence"/>
</dbReference>
<comment type="caution">
    <text evidence="1">The sequence shown here is derived from an EMBL/GenBank/DDBJ whole genome shotgun (WGS) entry which is preliminary data.</text>
</comment>
<proteinExistence type="predicted"/>
<sequence length="123" mass="13798">MGQHRILELAQGSPSDSKFPFQFAKVVLNIATSSTWDPSMSMSRVMRIRSDDELASAQVNYVDDIHPTARGMNNAINATLVAKYLKSRLNPLCNQADDKKYHQPICRPGAWKGEIMHHSKRGT</sequence>
<dbReference type="EMBL" id="JALLPJ020000850">
    <property type="protein sequence ID" value="KAL3781337.1"/>
    <property type="molecule type" value="Genomic_DNA"/>
</dbReference>
<name>A0ABD3P0I6_9STRA</name>
<reference evidence="1 2" key="1">
    <citation type="submission" date="2024-10" db="EMBL/GenBank/DDBJ databases">
        <title>Updated reference genomes for cyclostephanoid diatoms.</title>
        <authorList>
            <person name="Roberts W.R."/>
            <person name="Alverson A.J."/>
        </authorList>
    </citation>
    <scope>NUCLEOTIDE SEQUENCE [LARGE SCALE GENOMIC DNA]</scope>
    <source>
        <strain evidence="1 2">AJA010-31</strain>
    </source>
</reference>
<evidence type="ECO:0000313" key="1">
    <source>
        <dbReference type="EMBL" id="KAL3781337.1"/>
    </source>
</evidence>
<keyword evidence="2" id="KW-1185">Reference proteome</keyword>
<organism evidence="1 2">
    <name type="scientific">Cyclotella atomus</name>
    <dbReference type="NCBI Taxonomy" id="382360"/>
    <lineage>
        <taxon>Eukaryota</taxon>
        <taxon>Sar</taxon>
        <taxon>Stramenopiles</taxon>
        <taxon>Ochrophyta</taxon>
        <taxon>Bacillariophyta</taxon>
        <taxon>Coscinodiscophyceae</taxon>
        <taxon>Thalassiosirophycidae</taxon>
        <taxon>Stephanodiscales</taxon>
        <taxon>Stephanodiscaceae</taxon>
        <taxon>Cyclotella</taxon>
    </lineage>
</organism>
<dbReference type="AlphaFoldDB" id="A0ABD3P0I6"/>
<protein>
    <submittedName>
        <fullName evidence="1">Uncharacterized protein</fullName>
    </submittedName>
</protein>